<dbReference type="GO" id="GO:0016020">
    <property type="term" value="C:membrane"/>
    <property type="evidence" value="ECO:0007669"/>
    <property type="project" value="UniProtKB-SubCell"/>
</dbReference>
<dbReference type="Proteomes" id="UP000007843">
    <property type="component" value="Chromosome"/>
</dbReference>
<dbReference type="AlphaFoldDB" id="A0A0H3H1H7"/>
<dbReference type="HOGENOM" id="CLU_000960_28_2_6"/>
<feature type="transmembrane region" description="Helical" evidence="7">
    <location>
        <begin position="351"/>
        <end position="368"/>
    </location>
</feature>
<feature type="transmembrane region" description="Helical" evidence="7">
    <location>
        <begin position="420"/>
        <end position="441"/>
    </location>
</feature>
<dbReference type="Gene3D" id="1.20.1720.10">
    <property type="entry name" value="Multidrug resistance protein D"/>
    <property type="match status" value="1"/>
</dbReference>
<proteinExistence type="predicted"/>
<feature type="domain" description="Major facilitator superfamily (MFS) profile" evidence="9">
    <location>
        <begin position="12"/>
        <end position="472"/>
    </location>
</feature>
<keyword evidence="8" id="KW-0732">Signal</keyword>
<feature type="transmembrane region" description="Helical" evidence="7">
    <location>
        <begin position="500"/>
        <end position="518"/>
    </location>
</feature>
<feature type="transmembrane region" description="Helical" evidence="7">
    <location>
        <begin position="200"/>
        <end position="220"/>
    </location>
</feature>
<feature type="transmembrane region" description="Helical" evidence="7">
    <location>
        <begin position="82"/>
        <end position="104"/>
    </location>
</feature>
<dbReference type="InterPro" id="IPR036259">
    <property type="entry name" value="MFS_trans_sf"/>
</dbReference>
<comment type="subcellular location">
    <subcellularLocation>
        <location evidence="1">Membrane</location>
        <topology evidence="1">Multi-pass membrane protein</topology>
    </subcellularLocation>
</comment>
<feature type="transmembrane region" description="Helical" evidence="7">
    <location>
        <begin position="166"/>
        <end position="188"/>
    </location>
</feature>
<feature type="transmembrane region" description="Helical" evidence="7">
    <location>
        <begin position="285"/>
        <end position="308"/>
    </location>
</feature>
<gene>
    <name evidence="10" type="ordered locus">KOX_07640</name>
</gene>
<dbReference type="PANTHER" id="PTHR42718:SF9">
    <property type="entry name" value="MAJOR FACILITATOR SUPERFAMILY MULTIDRUG TRANSPORTER MFSC"/>
    <property type="match status" value="1"/>
</dbReference>
<evidence type="ECO:0000256" key="5">
    <source>
        <dbReference type="ARBA" id="ARBA00022989"/>
    </source>
</evidence>
<evidence type="ECO:0000256" key="8">
    <source>
        <dbReference type="SAM" id="SignalP"/>
    </source>
</evidence>
<reference evidence="10 11" key="1">
    <citation type="journal article" date="2012" name="J. Bacteriol.">
        <title>Complete genome sequence of Klebsiella oxytoca KCTC 1686, used in production of 2,3-butanediol.</title>
        <authorList>
            <person name="Shin S.H."/>
            <person name="Kim S."/>
            <person name="Kim J.Y."/>
            <person name="Lee S."/>
            <person name="Um Y."/>
            <person name="Oh M.K."/>
            <person name="Kim Y.R."/>
            <person name="Lee J."/>
            <person name="Yang K.S."/>
        </authorList>
    </citation>
    <scope>NUCLEOTIDE SEQUENCE [LARGE SCALE GENOMIC DNA]</scope>
    <source>
        <strain evidence="11">ATCC 8724 / DSM 4798 / JCM 20051 / NBRC 3318 / NRRL B-199 / KCTC 1686</strain>
    </source>
</reference>
<feature type="transmembrane region" description="Helical" evidence="7">
    <location>
        <begin position="110"/>
        <end position="129"/>
    </location>
</feature>
<feature type="transmembrane region" description="Helical" evidence="7">
    <location>
        <begin position="320"/>
        <end position="339"/>
    </location>
</feature>
<protein>
    <submittedName>
        <fullName evidence="10">Transmembrane efflux protein</fullName>
    </submittedName>
</protein>
<dbReference type="RefSeq" id="WP_014227463.1">
    <property type="nucleotide sequence ID" value="NC_016612.1"/>
</dbReference>
<sequence length="527" mass="56126">MTTNPTPTNWLPLVVLCCAQFLASADNVTLSIATQALMNDLHATLGQVSTANTMYPLVAGTFMVAGGMLGCIWGWRMLFRIGCLIFILAEACAFFSPSIALFTWGARLTAGIGGSLMIPAVFGLISALYQQRRRVAAFGALGASSGISFACGPIVCGYLLDHVGWRIAFASLGLLALLILLCSVIIPASENKRAAIAFDTLGFLLGTLGLFLTIFGILRIPVWGLVMPFDPAVSVLGLSPAPFVILCGLMVLMMMLRWERHFEATTGHALLPAVFLKTRLVRHGLYLTGWIFFAYSSAIFTVVSFAQIVKSVSAMETGLLILPFAICLAACSLGLPLFIQQRNPRRQCQMGLTAGIAGALVAAAALHVTGFTPVLMASGLCLIGAGMGTIAANAPILVTTGAGNRHAEQSGGVQAASRDIGQALGMALISTVMLTVLTFLMKYQVQHDPAMGLAARQAIGHLTFIPWTSDRTFHQLIQTQNLAPADLSGLLQHYQQSRMLSARYGLLAMAIVTSLLLIRLRHLPKSS</sequence>
<feature type="transmembrane region" description="Helical" evidence="7">
    <location>
        <begin position="54"/>
        <end position="75"/>
    </location>
</feature>
<feature type="chain" id="PRO_5002610818" evidence="8">
    <location>
        <begin position="26"/>
        <end position="527"/>
    </location>
</feature>
<evidence type="ECO:0000256" key="3">
    <source>
        <dbReference type="ARBA" id="ARBA00022475"/>
    </source>
</evidence>
<feature type="signal peptide" evidence="8">
    <location>
        <begin position="1"/>
        <end position="25"/>
    </location>
</feature>
<organism evidence="10 11">
    <name type="scientific">Klebsiella michiganensis (strain ATCC 8724 / DSM 4798 / JCM 20051 / NBRC 3318 / NRRL B-199 / KCTC 1686 / BUCSAV 143 / CCM 1901)</name>
    <dbReference type="NCBI Taxonomy" id="1006551"/>
    <lineage>
        <taxon>Bacteria</taxon>
        <taxon>Pseudomonadati</taxon>
        <taxon>Pseudomonadota</taxon>
        <taxon>Gammaproteobacteria</taxon>
        <taxon>Enterobacterales</taxon>
        <taxon>Enterobacteriaceae</taxon>
        <taxon>Klebsiella/Raoultella group</taxon>
        <taxon>Klebsiella</taxon>
    </lineage>
</organism>
<evidence type="ECO:0000313" key="11">
    <source>
        <dbReference type="Proteomes" id="UP000007843"/>
    </source>
</evidence>
<evidence type="ECO:0000259" key="9">
    <source>
        <dbReference type="PROSITE" id="PS50850"/>
    </source>
</evidence>
<keyword evidence="2" id="KW-0813">Transport</keyword>
<evidence type="ECO:0000313" key="10">
    <source>
        <dbReference type="EMBL" id="AEX03256.1"/>
    </source>
</evidence>
<dbReference type="InterPro" id="IPR011701">
    <property type="entry name" value="MFS"/>
</dbReference>
<dbReference type="SUPFAM" id="SSF103473">
    <property type="entry name" value="MFS general substrate transporter"/>
    <property type="match status" value="2"/>
</dbReference>
<evidence type="ECO:0000256" key="4">
    <source>
        <dbReference type="ARBA" id="ARBA00022692"/>
    </source>
</evidence>
<dbReference type="PANTHER" id="PTHR42718">
    <property type="entry name" value="MAJOR FACILITATOR SUPERFAMILY MULTIDRUG TRANSPORTER MFSC"/>
    <property type="match status" value="1"/>
</dbReference>
<feature type="transmembrane region" description="Helical" evidence="7">
    <location>
        <begin position="374"/>
        <end position="399"/>
    </location>
</feature>
<feature type="transmembrane region" description="Helical" evidence="7">
    <location>
        <begin position="232"/>
        <end position="252"/>
    </location>
</feature>
<dbReference type="Gene3D" id="1.20.1250.20">
    <property type="entry name" value="MFS general substrate transporter like domains"/>
    <property type="match status" value="1"/>
</dbReference>
<dbReference type="Pfam" id="PF07690">
    <property type="entry name" value="MFS_1"/>
    <property type="match status" value="1"/>
</dbReference>
<evidence type="ECO:0000256" key="2">
    <source>
        <dbReference type="ARBA" id="ARBA00022448"/>
    </source>
</evidence>
<keyword evidence="3" id="KW-1003">Cell membrane</keyword>
<evidence type="ECO:0000256" key="6">
    <source>
        <dbReference type="ARBA" id="ARBA00023136"/>
    </source>
</evidence>
<keyword evidence="4 7" id="KW-0812">Transmembrane</keyword>
<dbReference type="PROSITE" id="PS50850">
    <property type="entry name" value="MFS"/>
    <property type="match status" value="1"/>
</dbReference>
<evidence type="ECO:0000256" key="7">
    <source>
        <dbReference type="SAM" id="Phobius"/>
    </source>
</evidence>
<dbReference type="PATRIC" id="fig|1006551.4.peg.1534"/>
<evidence type="ECO:0000256" key="1">
    <source>
        <dbReference type="ARBA" id="ARBA00004141"/>
    </source>
</evidence>
<dbReference type="GO" id="GO:0022857">
    <property type="term" value="F:transmembrane transporter activity"/>
    <property type="evidence" value="ECO:0007669"/>
    <property type="project" value="InterPro"/>
</dbReference>
<name>A0A0H3H1H7_KLEM8</name>
<keyword evidence="5 7" id="KW-1133">Transmembrane helix</keyword>
<keyword evidence="6 7" id="KW-0472">Membrane</keyword>
<dbReference type="InterPro" id="IPR020846">
    <property type="entry name" value="MFS_dom"/>
</dbReference>
<dbReference type="KEGG" id="kox:KOX_07640"/>
<feature type="transmembrane region" description="Helical" evidence="7">
    <location>
        <begin position="136"/>
        <end position="160"/>
    </location>
</feature>
<dbReference type="EMBL" id="CP003218">
    <property type="protein sequence ID" value="AEX03256.1"/>
    <property type="molecule type" value="Genomic_DNA"/>
</dbReference>
<accession>A0A0H3H1H7</accession>